<dbReference type="EMBL" id="UOEI01000369">
    <property type="protein sequence ID" value="VAW03502.1"/>
    <property type="molecule type" value="Genomic_DNA"/>
</dbReference>
<proteinExistence type="predicted"/>
<dbReference type="AlphaFoldDB" id="A0A3B0SML7"/>
<protein>
    <submittedName>
        <fullName evidence="1">Uncharacterized protein</fullName>
    </submittedName>
</protein>
<feature type="non-terminal residue" evidence="1">
    <location>
        <position position="1"/>
    </location>
</feature>
<reference evidence="1" key="1">
    <citation type="submission" date="2018-06" db="EMBL/GenBank/DDBJ databases">
        <authorList>
            <person name="Zhirakovskaya E."/>
        </authorList>
    </citation>
    <scope>NUCLEOTIDE SEQUENCE</scope>
</reference>
<evidence type="ECO:0000313" key="1">
    <source>
        <dbReference type="EMBL" id="VAW03502.1"/>
    </source>
</evidence>
<name>A0A3B0SML7_9ZZZZ</name>
<gene>
    <name evidence="1" type="ORF">MNBD_ACTINO01-958</name>
</gene>
<accession>A0A3B0SML7</accession>
<sequence>PVVIGHPYAYGVKGSVHAYFPYAERSEDLGDGEGSEEEGGPA</sequence>
<organism evidence="1">
    <name type="scientific">hydrothermal vent metagenome</name>
    <dbReference type="NCBI Taxonomy" id="652676"/>
    <lineage>
        <taxon>unclassified sequences</taxon>
        <taxon>metagenomes</taxon>
        <taxon>ecological metagenomes</taxon>
    </lineage>
</organism>